<organism evidence="4 5">
    <name type="scientific">Perkinsus olseni</name>
    <name type="common">Perkinsus atlanticus</name>
    <dbReference type="NCBI Taxonomy" id="32597"/>
    <lineage>
        <taxon>Eukaryota</taxon>
        <taxon>Sar</taxon>
        <taxon>Alveolata</taxon>
        <taxon>Perkinsozoa</taxon>
        <taxon>Perkinsea</taxon>
        <taxon>Perkinsida</taxon>
        <taxon>Perkinsidae</taxon>
        <taxon>Perkinsus</taxon>
    </lineage>
</organism>
<feature type="compositionally biased region" description="Polar residues" evidence="2">
    <location>
        <begin position="388"/>
        <end position="399"/>
    </location>
</feature>
<dbReference type="Gene3D" id="1.10.8.10">
    <property type="entry name" value="DNA helicase RuvA subunit, C-terminal domain"/>
    <property type="match status" value="1"/>
</dbReference>
<gene>
    <name evidence="4" type="ORF">FOZ61_002655</name>
</gene>
<sequence length="688" mass="78412">MPSPRKNPAKSTDADEEEEDTSPQVDYGEEWEEIERQEEESRKAAGRPKKKSSSNRKPRLNLWDDCENMPGAKPNATPVQREYFESRCLKVWKETAKESVVHEQERSRELEREEAECLEDEITDLFEMFPLLDSALIQDIYLCSDRDWDNTVDTLLKLSGESDGLDARVSKPAPKMDDENEFPLLVGKDDWQVVPRYILDEGRQDASPSPPTSYLSKVKAGTSSKEGTTAHGEETSSSDEEVTWNVNEREKRIIQKPATAREDDEFWSSTLHDTWEEDPDDSSISFDSEDEEDAQWQDLGESSMSESVSDEDEGDESDAEESDESLKRRRKPNKYVDPELQPKRKKVRRATQRVKKKKSETSDTATLSREDISDGVPSPATIRGGVTTRDTTQAQTVDSSVREADRRHNQEEKRSKQTKRVKAKWPSYDELMQEALRVEIWNTSQLSNYIAYEKELEQIGHHQSSAVKARKKARETQPSIRWTSSAAKADGRVVEELSFHNGADISAAFPSPASLPAAQPEVSRRWKYREPLTNEKFDTIGEYKEIRKMGHEKELTEFRRALQALEIFCSDDGRLLVRHVGCLCGCLPVPSMNALFLVPGQPVFTDGPYRLRRTSDGYTVEFPNGKGASYWYENFAEFFPETEGEFQEGDLVNIEYLEHFDTAYVRIKGSLFEIAKANATNADVCGIL</sequence>
<dbReference type="SUPFAM" id="SSF46934">
    <property type="entry name" value="UBA-like"/>
    <property type="match status" value="1"/>
</dbReference>
<protein>
    <recommendedName>
        <fullName evidence="3">CUE domain-containing protein</fullName>
    </recommendedName>
</protein>
<proteinExistence type="predicted"/>
<dbReference type="Pfam" id="PF05764">
    <property type="entry name" value="YL1"/>
    <property type="match status" value="1"/>
</dbReference>
<dbReference type="AlphaFoldDB" id="A0A7J6LSD5"/>
<feature type="domain" description="CUE" evidence="3">
    <location>
        <begin position="117"/>
        <end position="160"/>
    </location>
</feature>
<feature type="compositionally biased region" description="Basic residues" evidence="2">
    <location>
        <begin position="44"/>
        <end position="59"/>
    </location>
</feature>
<dbReference type="InterPro" id="IPR046757">
    <property type="entry name" value="YL1_N"/>
</dbReference>
<dbReference type="PANTHER" id="PTHR13275">
    <property type="entry name" value="YL-1 PROTEIN TRANSCRIPTION FACTOR-LIKE 1"/>
    <property type="match status" value="1"/>
</dbReference>
<feature type="compositionally biased region" description="Basic residues" evidence="2">
    <location>
        <begin position="343"/>
        <end position="358"/>
    </location>
</feature>
<accession>A0A7J6LSD5</accession>
<feature type="region of interest" description="Disordered" evidence="2">
    <location>
        <begin position="202"/>
        <end position="420"/>
    </location>
</feature>
<dbReference type="GO" id="GO:0005634">
    <property type="term" value="C:nucleus"/>
    <property type="evidence" value="ECO:0007669"/>
    <property type="project" value="TreeGrafter"/>
</dbReference>
<dbReference type="GO" id="GO:0043130">
    <property type="term" value="F:ubiquitin binding"/>
    <property type="evidence" value="ECO:0007669"/>
    <property type="project" value="InterPro"/>
</dbReference>
<evidence type="ECO:0000256" key="1">
    <source>
        <dbReference type="SAM" id="Coils"/>
    </source>
</evidence>
<feature type="compositionally biased region" description="Basic and acidic residues" evidence="2">
    <location>
        <begin position="400"/>
        <end position="415"/>
    </location>
</feature>
<feature type="compositionally biased region" description="Acidic residues" evidence="2">
    <location>
        <begin position="14"/>
        <end position="38"/>
    </location>
</feature>
<dbReference type="PANTHER" id="PTHR13275:SF4">
    <property type="entry name" value="VACUOLAR PROTEIN SORTING-ASSOCIATED PROTEIN 72 HOMOLOG"/>
    <property type="match status" value="1"/>
</dbReference>
<dbReference type="InterPro" id="IPR003892">
    <property type="entry name" value="CUE"/>
</dbReference>
<name>A0A7J6LSD5_PEROL</name>
<dbReference type="Proteomes" id="UP000570595">
    <property type="component" value="Unassembled WGS sequence"/>
</dbReference>
<feature type="compositionally biased region" description="Acidic residues" evidence="2">
    <location>
        <begin position="308"/>
        <end position="323"/>
    </location>
</feature>
<evidence type="ECO:0000313" key="5">
    <source>
        <dbReference type="Proteomes" id="UP000570595"/>
    </source>
</evidence>
<keyword evidence="1" id="KW-0175">Coiled coil</keyword>
<evidence type="ECO:0000313" key="4">
    <source>
        <dbReference type="EMBL" id="KAF4662205.1"/>
    </source>
</evidence>
<feature type="compositionally biased region" description="Acidic residues" evidence="2">
    <location>
        <begin position="275"/>
        <end position="295"/>
    </location>
</feature>
<feature type="region of interest" description="Disordered" evidence="2">
    <location>
        <begin position="1"/>
        <end position="78"/>
    </location>
</feature>
<reference evidence="4 5" key="1">
    <citation type="submission" date="2020-04" db="EMBL/GenBank/DDBJ databases">
        <title>Perkinsus olseni comparative genomics.</title>
        <authorList>
            <person name="Bogema D.R."/>
        </authorList>
    </citation>
    <scope>NUCLEOTIDE SEQUENCE [LARGE SCALE GENOMIC DNA]</scope>
    <source>
        <strain evidence="4">ATCC PRA-179</strain>
    </source>
</reference>
<comment type="caution">
    <text evidence="4">The sequence shown here is derived from an EMBL/GenBank/DDBJ whole genome shotgun (WGS) entry which is preliminary data.</text>
</comment>
<dbReference type="InterPro" id="IPR009060">
    <property type="entry name" value="UBA-like_sf"/>
</dbReference>
<dbReference type="PROSITE" id="PS51140">
    <property type="entry name" value="CUE"/>
    <property type="match status" value="1"/>
</dbReference>
<dbReference type="EMBL" id="JABAHT010000175">
    <property type="protein sequence ID" value="KAF4662205.1"/>
    <property type="molecule type" value="Genomic_DNA"/>
</dbReference>
<feature type="coiled-coil region" evidence="1">
    <location>
        <begin position="93"/>
        <end position="128"/>
    </location>
</feature>
<evidence type="ECO:0000256" key="2">
    <source>
        <dbReference type="SAM" id="MobiDB-lite"/>
    </source>
</evidence>
<evidence type="ECO:0000259" key="3">
    <source>
        <dbReference type="PROSITE" id="PS51140"/>
    </source>
</evidence>
<dbReference type="OrthoDB" id="443165at2759"/>